<evidence type="ECO:0000256" key="3">
    <source>
        <dbReference type="SAM" id="Coils"/>
    </source>
</evidence>
<reference evidence="5 6" key="1">
    <citation type="submission" date="2019-03" db="EMBL/GenBank/DDBJ databases">
        <title>Genomic Encyclopedia of Type Strains, Phase IV (KMG-IV): sequencing the most valuable type-strain genomes for metagenomic binning, comparative biology and taxonomic classification.</title>
        <authorList>
            <person name="Goeker M."/>
        </authorList>
    </citation>
    <scope>NUCLEOTIDE SEQUENCE [LARGE SCALE GENOMIC DNA]</scope>
    <source>
        <strain evidence="5 6">DSM 16998</strain>
    </source>
</reference>
<dbReference type="CDD" id="cd01949">
    <property type="entry name" value="GGDEF"/>
    <property type="match status" value="1"/>
</dbReference>
<evidence type="ECO:0000256" key="2">
    <source>
        <dbReference type="ARBA" id="ARBA00034247"/>
    </source>
</evidence>
<dbReference type="GO" id="GO:1902201">
    <property type="term" value="P:negative regulation of bacterial-type flagellum-dependent cell motility"/>
    <property type="evidence" value="ECO:0007669"/>
    <property type="project" value="TreeGrafter"/>
</dbReference>
<dbReference type="InterPro" id="IPR011990">
    <property type="entry name" value="TPR-like_helical_dom_sf"/>
</dbReference>
<dbReference type="InterPro" id="IPR050469">
    <property type="entry name" value="Diguanylate_Cyclase"/>
</dbReference>
<comment type="catalytic activity">
    <reaction evidence="2">
        <text>2 GTP = 3',3'-c-di-GMP + 2 diphosphate</text>
        <dbReference type="Rhea" id="RHEA:24898"/>
        <dbReference type="ChEBI" id="CHEBI:33019"/>
        <dbReference type="ChEBI" id="CHEBI:37565"/>
        <dbReference type="ChEBI" id="CHEBI:58805"/>
        <dbReference type="EC" id="2.7.7.65"/>
    </reaction>
</comment>
<feature type="coiled-coil region" evidence="3">
    <location>
        <begin position="362"/>
        <end position="389"/>
    </location>
</feature>
<dbReference type="PANTHER" id="PTHR45138:SF9">
    <property type="entry name" value="DIGUANYLATE CYCLASE DGCM-RELATED"/>
    <property type="match status" value="1"/>
</dbReference>
<evidence type="ECO:0000256" key="1">
    <source>
        <dbReference type="ARBA" id="ARBA00012528"/>
    </source>
</evidence>
<dbReference type="Gene3D" id="1.25.40.10">
    <property type="entry name" value="Tetratricopeptide repeat domain"/>
    <property type="match status" value="2"/>
</dbReference>
<name>A0A4R6QIU6_9BURK</name>
<dbReference type="PROSITE" id="PS50887">
    <property type="entry name" value="GGDEF"/>
    <property type="match status" value="1"/>
</dbReference>
<dbReference type="InterPro" id="IPR000160">
    <property type="entry name" value="GGDEF_dom"/>
</dbReference>
<dbReference type="GO" id="GO:0052621">
    <property type="term" value="F:diguanylate cyclase activity"/>
    <property type="evidence" value="ECO:0007669"/>
    <property type="project" value="UniProtKB-EC"/>
</dbReference>
<dbReference type="EMBL" id="SNXS01000005">
    <property type="protein sequence ID" value="TDP63294.1"/>
    <property type="molecule type" value="Genomic_DNA"/>
</dbReference>
<accession>A0A4R6QIU6</accession>
<sequence length="563" mass="61866">MPTTAEPEAPVNAASLLSLAQKAGARGLYLESTDWAQAALKVCPESDVALRAQINGLLATHHWRLGNAEVAMRAGTQALALYERLADLPGQSTTLCAMCMACNQIGLYNQALTYAFRALKAAQQVADRRLECWALNRVGVTYDDLGDHSSARRYLDQAVALARDLGGREELFGALNNLARCELMLAGESPTPPGEIPSEPTQQALTRARQLCEGNLAQARSWAHPHMETIALGNLADVQVLAGDLRGAEQTLRHYREAARLHGYQLVELTATFQLAKLDSRQGRPAAAVQALEELLSNLVEAEFGGLLMEVTQALYQGHKQLGQLAPALAHLERFSGLEREQLKRRADEQARVLVSQMEVDQARQETERARLDAELQRLRAHRLEEEQRSLLAHAANLGREAREDPLTGLGNRRLLDESLPGLLNLARSDRTPLALVMMDVDHFKRVNDDHGHAIGDLVLARLARLLMASTRTSDLLARIGGEEFIAVLVGTPIDLAGDICERLRQMVEHHPWQEISPGLKVTISLGLVEVSDPVETTRLLALADKALYTAKHMGRNRVVRSV</sequence>
<feature type="domain" description="GGDEF" evidence="4">
    <location>
        <begin position="432"/>
        <end position="563"/>
    </location>
</feature>
<gene>
    <name evidence="5" type="ORF">DES47_105299</name>
</gene>
<dbReference type="SUPFAM" id="SSF48452">
    <property type="entry name" value="TPR-like"/>
    <property type="match status" value="1"/>
</dbReference>
<evidence type="ECO:0000313" key="6">
    <source>
        <dbReference type="Proteomes" id="UP000295361"/>
    </source>
</evidence>
<dbReference type="EC" id="2.7.7.65" evidence="1"/>
<evidence type="ECO:0000313" key="5">
    <source>
        <dbReference type="EMBL" id="TDP63294.1"/>
    </source>
</evidence>
<keyword evidence="3" id="KW-0175">Coiled coil</keyword>
<dbReference type="Pfam" id="PF13424">
    <property type="entry name" value="TPR_12"/>
    <property type="match status" value="1"/>
</dbReference>
<dbReference type="InParanoid" id="A0A4R6QIU6"/>
<dbReference type="GO" id="GO:0043709">
    <property type="term" value="P:cell adhesion involved in single-species biofilm formation"/>
    <property type="evidence" value="ECO:0007669"/>
    <property type="project" value="TreeGrafter"/>
</dbReference>
<proteinExistence type="predicted"/>
<dbReference type="SUPFAM" id="SSF55073">
    <property type="entry name" value="Nucleotide cyclase"/>
    <property type="match status" value="1"/>
</dbReference>
<dbReference type="Gene3D" id="3.30.70.270">
    <property type="match status" value="1"/>
</dbReference>
<organism evidence="5 6">
    <name type="scientific">Roseateles toxinivorans</name>
    <dbReference type="NCBI Taxonomy" id="270368"/>
    <lineage>
        <taxon>Bacteria</taxon>
        <taxon>Pseudomonadati</taxon>
        <taxon>Pseudomonadota</taxon>
        <taxon>Betaproteobacteria</taxon>
        <taxon>Burkholderiales</taxon>
        <taxon>Sphaerotilaceae</taxon>
        <taxon>Roseateles</taxon>
    </lineage>
</organism>
<keyword evidence="6" id="KW-1185">Reference proteome</keyword>
<dbReference type="GO" id="GO:0005886">
    <property type="term" value="C:plasma membrane"/>
    <property type="evidence" value="ECO:0007669"/>
    <property type="project" value="TreeGrafter"/>
</dbReference>
<dbReference type="NCBIfam" id="TIGR00254">
    <property type="entry name" value="GGDEF"/>
    <property type="match status" value="1"/>
</dbReference>
<dbReference type="PANTHER" id="PTHR45138">
    <property type="entry name" value="REGULATORY COMPONENTS OF SENSORY TRANSDUCTION SYSTEM"/>
    <property type="match status" value="1"/>
</dbReference>
<dbReference type="AlphaFoldDB" id="A0A4R6QIU6"/>
<dbReference type="InterPro" id="IPR029787">
    <property type="entry name" value="Nucleotide_cyclase"/>
</dbReference>
<dbReference type="FunFam" id="3.30.70.270:FF:000001">
    <property type="entry name" value="Diguanylate cyclase domain protein"/>
    <property type="match status" value="1"/>
</dbReference>
<comment type="caution">
    <text evidence="5">The sequence shown here is derived from an EMBL/GenBank/DDBJ whole genome shotgun (WGS) entry which is preliminary data.</text>
</comment>
<dbReference type="RefSeq" id="WP_166652086.1">
    <property type="nucleotide sequence ID" value="NZ_SNXS01000005.1"/>
</dbReference>
<dbReference type="SMART" id="SM00028">
    <property type="entry name" value="TPR"/>
    <property type="match status" value="3"/>
</dbReference>
<protein>
    <recommendedName>
        <fullName evidence="1">diguanylate cyclase</fullName>
        <ecNumber evidence="1">2.7.7.65</ecNumber>
    </recommendedName>
</protein>
<dbReference type="InterPro" id="IPR043128">
    <property type="entry name" value="Rev_trsase/Diguanyl_cyclase"/>
</dbReference>
<evidence type="ECO:0000259" key="4">
    <source>
        <dbReference type="PROSITE" id="PS50887"/>
    </source>
</evidence>
<dbReference type="Pfam" id="PF00990">
    <property type="entry name" value="GGDEF"/>
    <property type="match status" value="1"/>
</dbReference>
<dbReference type="SMART" id="SM00267">
    <property type="entry name" value="GGDEF"/>
    <property type="match status" value="1"/>
</dbReference>
<dbReference type="Proteomes" id="UP000295361">
    <property type="component" value="Unassembled WGS sequence"/>
</dbReference>
<dbReference type="InterPro" id="IPR019734">
    <property type="entry name" value="TPR_rpt"/>
</dbReference>